<dbReference type="EMBL" id="CP144098">
    <property type="protein sequence ID" value="WWC86028.1"/>
    <property type="molecule type" value="Genomic_DNA"/>
</dbReference>
<keyword evidence="2 4" id="KW-0863">Zinc-finger</keyword>
<dbReference type="GeneID" id="91091571"/>
<organism evidence="7 8">
    <name type="scientific">Kwoniella dendrophila CBS 6074</name>
    <dbReference type="NCBI Taxonomy" id="1295534"/>
    <lineage>
        <taxon>Eukaryota</taxon>
        <taxon>Fungi</taxon>
        <taxon>Dikarya</taxon>
        <taxon>Basidiomycota</taxon>
        <taxon>Agaricomycotina</taxon>
        <taxon>Tremellomycetes</taxon>
        <taxon>Tremellales</taxon>
        <taxon>Cryptococcaceae</taxon>
        <taxon>Kwoniella</taxon>
    </lineage>
</organism>
<protein>
    <recommendedName>
        <fullName evidence="6">RanBP2-type domain-containing protein</fullName>
    </recommendedName>
</protein>
<evidence type="ECO:0000256" key="4">
    <source>
        <dbReference type="PROSITE-ProRule" id="PRU00322"/>
    </source>
</evidence>
<dbReference type="SMART" id="SM00547">
    <property type="entry name" value="ZnF_RBZ"/>
    <property type="match status" value="2"/>
</dbReference>
<dbReference type="Gene3D" id="4.10.1060.10">
    <property type="entry name" value="Zinc finger, RanBP2-type"/>
    <property type="match status" value="1"/>
</dbReference>
<dbReference type="RefSeq" id="XP_066072791.1">
    <property type="nucleotide sequence ID" value="XM_066216694.1"/>
</dbReference>
<feature type="domain" description="RanBP2-type" evidence="6">
    <location>
        <begin position="419"/>
        <end position="450"/>
    </location>
</feature>
<dbReference type="AlphaFoldDB" id="A0AAX4JM71"/>
<dbReference type="InterPro" id="IPR036443">
    <property type="entry name" value="Znf_RanBP2_sf"/>
</dbReference>
<evidence type="ECO:0000313" key="8">
    <source>
        <dbReference type="Proteomes" id="UP001355207"/>
    </source>
</evidence>
<evidence type="ECO:0000259" key="6">
    <source>
        <dbReference type="PROSITE" id="PS50199"/>
    </source>
</evidence>
<sequence length="535" mass="61109">MSTFSDSTPGLDNRSEHIVYNQQRGKTERLHTAEDIQEMIRSLNLNPPKQPEHDALYYMPPFTMANVEKNARQFNPTSPIHHHVGANRASTTHINDTTRIFTSASHTQSRSTSSSTSSQEEDKQMPLPIGTEKKLGLIEKTQAPDHKPAYTGGFYPPWRSPAYRFHDNDNSIMSVPHKHLGYIEERDLPNRQERQDRNENILGQWHRHNQEIAKREALSNRISANCQTTSLSSPNSSTDGNYGFQNEYNFSDFATTPGFGGFRPTYGKSSYDPPQRKGYQHEVNFLEHQAPAYQSRANLEHHLNQIAYEDAARSASRPMEQLRYMSDQSRYHNHYNNSSRAGMPTHNRYLSNEELIRTPTYGDDAMSLVRQQLMSITSAAPSISRRATWSTAQYSNSEFLPTTWVPGLDTGPPAPATFAPGDWICKQPYCGYHNFQKNPDCRACGHPRPWESFSHPSHSNHGPPLGSVGDWKCDCGFINWRRRQFCKSCWPDEPSNKGEDTLLLQHRNAQRPKSWGSSDEISWNEASSHNWTPHY</sequence>
<dbReference type="Proteomes" id="UP001355207">
    <property type="component" value="Chromosome 1"/>
</dbReference>
<evidence type="ECO:0000313" key="7">
    <source>
        <dbReference type="EMBL" id="WWC86028.1"/>
    </source>
</evidence>
<keyword evidence="1" id="KW-0479">Metal-binding</keyword>
<dbReference type="InterPro" id="IPR001876">
    <property type="entry name" value="Znf_RanBP2"/>
</dbReference>
<proteinExistence type="predicted"/>
<reference evidence="7 8" key="1">
    <citation type="submission" date="2024-01" db="EMBL/GenBank/DDBJ databases">
        <title>Comparative genomics of Cryptococcus and Kwoniella reveals pathogenesis evolution and contrasting modes of karyotype evolution via chromosome fusion or intercentromeric recombination.</title>
        <authorList>
            <person name="Coelho M.A."/>
            <person name="David-Palma M."/>
            <person name="Shea T."/>
            <person name="Bowers K."/>
            <person name="McGinley-Smith S."/>
            <person name="Mohammad A.W."/>
            <person name="Gnirke A."/>
            <person name="Yurkov A.M."/>
            <person name="Nowrousian M."/>
            <person name="Sun S."/>
            <person name="Cuomo C.A."/>
            <person name="Heitman J."/>
        </authorList>
    </citation>
    <scope>NUCLEOTIDE SEQUENCE [LARGE SCALE GENOMIC DNA]</scope>
    <source>
        <strain evidence="7 8">CBS 6074</strain>
    </source>
</reference>
<evidence type="ECO:0000256" key="1">
    <source>
        <dbReference type="ARBA" id="ARBA00022723"/>
    </source>
</evidence>
<accession>A0AAX4JM71</accession>
<evidence type="ECO:0000256" key="5">
    <source>
        <dbReference type="SAM" id="MobiDB-lite"/>
    </source>
</evidence>
<evidence type="ECO:0000256" key="2">
    <source>
        <dbReference type="ARBA" id="ARBA00022771"/>
    </source>
</evidence>
<dbReference type="PROSITE" id="PS50199">
    <property type="entry name" value="ZF_RANBP2_2"/>
    <property type="match status" value="1"/>
</dbReference>
<evidence type="ECO:0000256" key="3">
    <source>
        <dbReference type="ARBA" id="ARBA00022833"/>
    </source>
</evidence>
<dbReference type="GO" id="GO:0008270">
    <property type="term" value="F:zinc ion binding"/>
    <property type="evidence" value="ECO:0007669"/>
    <property type="project" value="UniProtKB-KW"/>
</dbReference>
<feature type="region of interest" description="Disordered" evidence="5">
    <location>
        <begin position="100"/>
        <end position="133"/>
    </location>
</feature>
<dbReference type="SUPFAM" id="SSF90209">
    <property type="entry name" value="Ran binding protein zinc finger-like"/>
    <property type="match status" value="1"/>
</dbReference>
<dbReference type="PROSITE" id="PS01358">
    <property type="entry name" value="ZF_RANBP2_1"/>
    <property type="match status" value="1"/>
</dbReference>
<keyword evidence="8" id="KW-1185">Reference proteome</keyword>
<feature type="compositionally biased region" description="Low complexity" evidence="5">
    <location>
        <begin position="102"/>
        <end position="118"/>
    </location>
</feature>
<gene>
    <name evidence="7" type="ORF">L201_000899</name>
</gene>
<name>A0AAX4JM71_9TREE</name>
<keyword evidence="3" id="KW-0862">Zinc</keyword>